<evidence type="ECO:0000259" key="7">
    <source>
        <dbReference type="PROSITE" id="PS50110"/>
    </source>
</evidence>
<dbReference type="Proteomes" id="UP000029228">
    <property type="component" value="Unassembled WGS sequence"/>
</dbReference>
<accession>A0A090S608</accession>
<evidence type="ECO:0000313" key="8">
    <source>
        <dbReference type="EMBL" id="GAL22258.1"/>
    </source>
</evidence>
<feature type="domain" description="Histidine kinase" evidence="6">
    <location>
        <begin position="1"/>
        <end position="83"/>
    </location>
</feature>
<evidence type="ECO:0000259" key="6">
    <source>
        <dbReference type="PROSITE" id="PS50109"/>
    </source>
</evidence>
<dbReference type="Gene3D" id="3.40.50.2300">
    <property type="match status" value="1"/>
</dbReference>
<proteinExistence type="predicted"/>
<dbReference type="AlphaFoldDB" id="A0A090S608"/>
<evidence type="ECO:0000256" key="4">
    <source>
        <dbReference type="ARBA" id="ARBA00023012"/>
    </source>
</evidence>
<feature type="modified residue" description="4-aspartylphosphate" evidence="5">
    <location>
        <position position="156"/>
    </location>
</feature>
<organism evidence="8 9">
    <name type="scientific">Vibrio maritimus</name>
    <dbReference type="NCBI Taxonomy" id="990268"/>
    <lineage>
        <taxon>Bacteria</taxon>
        <taxon>Pseudomonadati</taxon>
        <taxon>Pseudomonadota</taxon>
        <taxon>Gammaproteobacteria</taxon>
        <taxon>Vibrionales</taxon>
        <taxon>Vibrionaceae</taxon>
        <taxon>Vibrio</taxon>
    </lineage>
</organism>
<dbReference type="EMBL" id="BBMR01000012">
    <property type="protein sequence ID" value="GAL22258.1"/>
    <property type="molecule type" value="Genomic_DNA"/>
</dbReference>
<dbReference type="GO" id="GO:0000160">
    <property type="term" value="P:phosphorelay signal transduction system"/>
    <property type="evidence" value="ECO:0007669"/>
    <property type="project" value="UniProtKB-KW"/>
</dbReference>
<dbReference type="SUPFAM" id="SSF55874">
    <property type="entry name" value="ATPase domain of HSP90 chaperone/DNA topoisomerase II/histidine kinase"/>
    <property type="match status" value="1"/>
</dbReference>
<dbReference type="CDD" id="cd17546">
    <property type="entry name" value="REC_hyHK_CKI1_RcsC-like"/>
    <property type="match status" value="1"/>
</dbReference>
<dbReference type="PROSITE" id="PS50110">
    <property type="entry name" value="RESPONSE_REGULATORY"/>
    <property type="match status" value="1"/>
</dbReference>
<dbReference type="InterPro" id="IPR001789">
    <property type="entry name" value="Sig_transdc_resp-reg_receiver"/>
</dbReference>
<evidence type="ECO:0000313" key="9">
    <source>
        <dbReference type="Proteomes" id="UP000029228"/>
    </source>
</evidence>
<reference evidence="8 9" key="2">
    <citation type="submission" date="2014-09" db="EMBL/GenBank/DDBJ databases">
        <authorList>
            <consortium name="NBRP consortium"/>
            <person name="Sawabe T."/>
            <person name="Meirelles P."/>
            <person name="Nakanishi M."/>
            <person name="Sayaka M."/>
            <person name="Hattori M."/>
            <person name="Ohkuma M."/>
        </authorList>
    </citation>
    <scope>NUCLEOTIDE SEQUENCE [LARGE SCALE GENOMIC DNA]</scope>
    <source>
        <strain evidence="9">JCM19235</strain>
    </source>
</reference>
<keyword evidence="9" id="KW-1185">Reference proteome</keyword>
<protein>
    <recommendedName>
        <fullName evidence="2">histidine kinase</fullName>
        <ecNumber evidence="2">2.7.13.3</ecNumber>
    </recommendedName>
</protein>
<dbReference type="PRINTS" id="PR00344">
    <property type="entry name" value="BCTRLSENSOR"/>
</dbReference>
<dbReference type="CDD" id="cd16922">
    <property type="entry name" value="HATPase_EvgS-ArcB-TorS-like"/>
    <property type="match status" value="1"/>
</dbReference>
<dbReference type="SUPFAM" id="SSF52172">
    <property type="entry name" value="CheY-like"/>
    <property type="match status" value="1"/>
</dbReference>
<sequence length="229" mass="24919">MINSDNGLNISVSDTGIGISTVAQKKLFQPFTQADRSSSRNYEGTGLGLAICRRLVELMGGTISLESELGKGTVFHVLLPLQTSVQQAANEQVKTDNATELDLSSLKVLVVDDIKMNQVIITKMLSKLGISPDLAVNGLEAVEHATNQEYDIIFMDCRMPVMDGFEATKRLRDASYAKPIVALTAGTTSEERQNCYDVGMDDILSKPYTAKDLTQTLAKWGPSWGLEAI</sequence>
<dbReference type="STRING" id="990268.JCM19235_2953"/>
<dbReference type="SMART" id="SM00387">
    <property type="entry name" value="HATPase_c"/>
    <property type="match status" value="1"/>
</dbReference>
<reference evidence="8 9" key="1">
    <citation type="submission" date="2014-09" db="EMBL/GenBank/DDBJ databases">
        <title>Vibrio maritimus JCM 19235. (C45) whole genome shotgun sequence.</title>
        <authorList>
            <person name="Sawabe T."/>
            <person name="Meirelles P."/>
            <person name="Nakanishi M."/>
            <person name="Sayaka M."/>
            <person name="Hattori M."/>
            <person name="Ohkuma M."/>
        </authorList>
    </citation>
    <scope>NUCLEOTIDE SEQUENCE [LARGE SCALE GENOMIC DNA]</scope>
    <source>
        <strain evidence="9">JCM19235</strain>
    </source>
</reference>
<dbReference type="PANTHER" id="PTHR45339">
    <property type="entry name" value="HYBRID SIGNAL TRANSDUCTION HISTIDINE KINASE J"/>
    <property type="match status" value="1"/>
</dbReference>
<gene>
    <name evidence="8" type="ORF">JCM19235_2953</name>
</gene>
<dbReference type="Pfam" id="PF02518">
    <property type="entry name" value="HATPase_c"/>
    <property type="match status" value="1"/>
</dbReference>
<dbReference type="InterPro" id="IPR005467">
    <property type="entry name" value="His_kinase_dom"/>
</dbReference>
<dbReference type="InterPro" id="IPR011006">
    <property type="entry name" value="CheY-like_superfamily"/>
</dbReference>
<evidence type="ECO:0000256" key="5">
    <source>
        <dbReference type="PROSITE-ProRule" id="PRU00169"/>
    </source>
</evidence>
<dbReference type="SMART" id="SM00448">
    <property type="entry name" value="REC"/>
    <property type="match status" value="1"/>
</dbReference>
<dbReference type="InterPro" id="IPR003594">
    <property type="entry name" value="HATPase_dom"/>
</dbReference>
<dbReference type="InterPro" id="IPR004358">
    <property type="entry name" value="Sig_transdc_His_kin-like_C"/>
</dbReference>
<dbReference type="InterPro" id="IPR036890">
    <property type="entry name" value="HATPase_C_sf"/>
</dbReference>
<dbReference type="EC" id="2.7.13.3" evidence="2"/>
<dbReference type="PROSITE" id="PS50109">
    <property type="entry name" value="HIS_KIN"/>
    <property type="match status" value="1"/>
</dbReference>
<dbReference type="GO" id="GO:0004673">
    <property type="term" value="F:protein histidine kinase activity"/>
    <property type="evidence" value="ECO:0007669"/>
    <property type="project" value="UniProtKB-EC"/>
</dbReference>
<dbReference type="PANTHER" id="PTHR45339:SF1">
    <property type="entry name" value="HYBRID SIGNAL TRANSDUCTION HISTIDINE KINASE J"/>
    <property type="match status" value="1"/>
</dbReference>
<evidence type="ECO:0000256" key="1">
    <source>
        <dbReference type="ARBA" id="ARBA00000085"/>
    </source>
</evidence>
<comment type="catalytic activity">
    <reaction evidence="1">
        <text>ATP + protein L-histidine = ADP + protein N-phospho-L-histidine.</text>
        <dbReference type="EC" id="2.7.13.3"/>
    </reaction>
</comment>
<dbReference type="Gene3D" id="3.30.565.10">
    <property type="entry name" value="Histidine kinase-like ATPase, C-terminal domain"/>
    <property type="match status" value="1"/>
</dbReference>
<keyword evidence="4" id="KW-0902">Two-component regulatory system</keyword>
<evidence type="ECO:0000256" key="3">
    <source>
        <dbReference type="ARBA" id="ARBA00022553"/>
    </source>
</evidence>
<feature type="domain" description="Response regulatory" evidence="7">
    <location>
        <begin position="107"/>
        <end position="221"/>
    </location>
</feature>
<dbReference type="Pfam" id="PF00072">
    <property type="entry name" value="Response_reg"/>
    <property type="match status" value="1"/>
</dbReference>
<comment type="caution">
    <text evidence="8">The sequence shown here is derived from an EMBL/GenBank/DDBJ whole genome shotgun (WGS) entry which is preliminary data.</text>
</comment>
<evidence type="ECO:0000256" key="2">
    <source>
        <dbReference type="ARBA" id="ARBA00012438"/>
    </source>
</evidence>
<keyword evidence="3 5" id="KW-0597">Phosphoprotein</keyword>
<name>A0A090S608_9VIBR</name>